<keyword evidence="3" id="KW-0677">Repeat</keyword>
<accession>A0AAW2Z9C6</accession>
<dbReference type="PROSITE" id="PS00678">
    <property type="entry name" value="WD_REPEATS_1"/>
    <property type="match status" value="2"/>
</dbReference>
<dbReference type="GO" id="GO:0016567">
    <property type="term" value="P:protein ubiquitination"/>
    <property type="evidence" value="ECO:0007669"/>
    <property type="project" value="TreeGrafter"/>
</dbReference>
<protein>
    <recommendedName>
        <fullName evidence="5">EIPR1-like beta-propeller domain-containing protein</fullName>
    </recommendedName>
</protein>
<evidence type="ECO:0000313" key="6">
    <source>
        <dbReference type="EMBL" id="KAL0485272.1"/>
    </source>
</evidence>
<dbReference type="Proteomes" id="UP001431209">
    <property type="component" value="Unassembled WGS sequence"/>
</dbReference>
<evidence type="ECO:0000256" key="3">
    <source>
        <dbReference type="ARBA" id="ARBA00022737"/>
    </source>
</evidence>
<dbReference type="AlphaFoldDB" id="A0AAW2Z9C6"/>
<dbReference type="InterPro" id="IPR059104">
    <property type="entry name" value="Beta-prop_EIPR1-like"/>
</dbReference>
<comment type="similarity">
    <text evidence="1">Belongs to the WD repeat EIPR1 family.</text>
</comment>
<dbReference type="PANTHER" id="PTHR14205">
    <property type="entry name" value="WD-REPEAT PROTEIN"/>
    <property type="match status" value="1"/>
</dbReference>
<evidence type="ECO:0000313" key="7">
    <source>
        <dbReference type="Proteomes" id="UP001431209"/>
    </source>
</evidence>
<keyword evidence="2 4" id="KW-0853">WD repeat</keyword>
<evidence type="ECO:0000256" key="4">
    <source>
        <dbReference type="PROSITE-ProRule" id="PRU00221"/>
    </source>
</evidence>
<sequence length="414" mass="47064">MEQESAVYGQRLNKSRCLASVLGDHRHHRFLVGTLSLNSSDNEVHLIDYSEEQHDVVSVGLFRHPHEVWSISAHPTRPDLFFTIYNTGSEFESTLWQMPDTIYKHGPQDDDSLEEEEEAEALNLQKIVSPTLQPQLTNKFVIQTNEQKNPLHCILWDPSGVSDRVLAIDSQNVKEYRLGHELQDAKCVNTFNVPGRRLGTGRWDPHHNEIVAVAAQTKIRQVDMRSNETVISIDNAHDQQRVRDFEYNPNKLYYVASCGDDCKIKFWDVRSTKEPIRTLATSVKFNPHYDQLLLSSSTDGLVNLWNIPTISSKSVSEEVEEELEQIEKELDLSAAGSEDDLKSDYTATSGASKVRVANMSDTLIQSIDEHQESVYSIAWSSCNSWVFGSVSYEGRVLIHQVKHSEKLKILDVQL</sequence>
<evidence type="ECO:0000256" key="2">
    <source>
        <dbReference type="ARBA" id="ARBA00022574"/>
    </source>
</evidence>
<dbReference type="InterPro" id="IPR036322">
    <property type="entry name" value="WD40_repeat_dom_sf"/>
</dbReference>
<name>A0AAW2Z9C6_9EUKA</name>
<dbReference type="EMBL" id="JAOPGA020001124">
    <property type="protein sequence ID" value="KAL0485272.1"/>
    <property type="molecule type" value="Genomic_DNA"/>
</dbReference>
<dbReference type="PROSITE" id="PS50082">
    <property type="entry name" value="WD_REPEATS_2"/>
    <property type="match status" value="1"/>
</dbReference>
<dbReference type="InterPro" id="IPR015943">
    <property type="entry name" value="WD40/YVTN_repeat-like_dom_sf"/>
</dbReference>
<proteinExistence type="inferred from homology"/>
<dbReference type="InterPro" id="IPR040323">
    <property type="entry name" value="EIPR1"/>
</dbReference>
<dbReference type="SUPFAM" id="SSF50978">
    <property type="entry name" value="WD40 repeat-like"/>
    <property type="match status" value="1"/>
</dbReference>
<evidence type="ECO:0000256" key="1">
    <source>
        <dbReference type="ARBA" id="ARBA00005672"/>
    </source>
</evidence>
<dbReference type="PANTHER" id="PTHR14205:SF15">
    <property type="entry name" value="EARP AND GARP COMPLEX-INTERACTING PROTEIN 1"/>
    <property type="match status" value="1"/>
</dbReference>
<evidence type="ECO:0000259" key="5">
    <source>
        <dbReference type="Pfam" id="PF23609"/>
    </source>
</evidence>
<dbReference type="Gene3D" id="2.130.10.10">
    <property type="entry name" value="YVTN repeat-like/Quinoprotein amine dehydrogenase"/>
    <property type="match status" value="1"/>
</dbReference>
<dbReference type="InterPro" id="IPR019775">
    <property type="entry name" value="WD40_repeat_CS"/>
</dbReference>
<dbReference type="SMART" id="SM00320">
    <property type="entry name" value="WD40"/>
    <property type="match status" value="5"/>
</dbReference>
<dbReference type="Pfam" id="PF23609">
    <property type="entry name" value="Beta-prop_EIPR1"/>
    <property type="match status" value="1"/>
</dbReference>
<gene>
    <name evidence="6" type="ORF">AKO1_011681</name>
</gene>
<keyword evidence="7" id="KW-1185">Reference proteome</keyword>
<feature type="repeat" description="WD" evidence="4">
    <location>
        <begin position="281"/>
        <end position="315"/>
    </location>
</feature>
<reference evidence="6 7" key="1">
    <citation type="submission" date="2024-03" db="EMBL/GenBank/DDBJ databases">
        <title>The Acrasis kona genome and developmental transcriptomes reveal deep origins of eukaryotic multicellular pathways.</title>
        <authorList>
            <person name="Sheikh S."/>
            <person name="Fu C.-J."/>
            <person name="Brown M.W."/>
            <person name="Baldauf S.L."/>
        </authorList>
    </citation>
    <scope>NUCLEOTIDE SEQUENCE [LARGE SCALE GENOMIC DNA]</scope>
    <source>
        <strain evidence="6 7">ATCC MYA-3509</strain>
    </source>
</reference>
<feature type="domain" description="EIPR1-like beta-propeller" evidence="5">
    <location>
        <begin position="4"/>
        <end position="305"/>
    </location>
</feature>
<dbReference type="InterPro" id="IPR001680">
    <property type="entry name" value="WD40_rpt"/>
</dbReference>
<dbReference type="Pfam" id="PF00400">
    <property type="entry name" value="WD40"/>
    <property type="match status" value="1"/>
</dbReference>
<organism evidence="6 7">
    <name type="scientific">Acrasis kona</name>
    <dbReference type="NCBI Taxonomy" id="1008807"/>
    <lineage>
        <taxon>Eukaryota</taxon>
        <taxon>Discoba</taxon>
        <taxon>Heterolobosea</taxon>
        <taxon>Tetramitia</taxon>
        <taxon>Eutetramitia</taxon>
        <taxon>Acrasidae</taxon>
        <taxon>Acrasis</taxon>
    </lineage>
</organism>
<comment type="caution">
    <text evidence="6">The sequence shown here is derived from an EMBL/GenBank/DDBJ whole genome shotgun (WGS) entry which is preliminary data.</text>
</comment>